<sequence>MKDFSRISSDLPTRIENNPHLEMSSEECEKYQIYAHSDFRENKLDCSGLYMKHSFLLMAMAQQFVVRKIENNTLTLFSSEDDIRQYRCGVRVHPIAPISFLCTTFVNYARHRSNNVTVGPGRRNQMGRLSSNPHTSIHFFV</sequence>
<keyword evidence="2" id="KW-1185">Reference proteome</keyword>
<name>A0A368H0K8_ANCCA</name>
<evidence type="ECO:0000313" key="1">
    <source>
        <dbReference type="EMBL" id="RCN50163.1"/>
    </source>
</evidence>
<organism evidence="1 2">
    <name type="scientific">Ancylostoma caninum</name>
    <name type="common">Dog hookworm</name>
    <dbReference type="NCBI Taxonomy" id="29170"/>
    <lineage>
        <taxon>Eukaryota</taxon>
        <taxon>Metazoa</taxon>
        <taxon>Ecdysozoa</taxon>
        <taxon>Nematoda</taxon>
        <taxon>Chromadorea</taxon>
        <taxon>Rhabditida</taxon>
        <taxon>Rhabditina</taxon>
        <taxon>Rhabditomorpha</taxon>
        <taxon>Strongyloidea</taxon>
        <taxon>Ancylostomatidae</taxon>
        <taxon>Ancylostomatinae</taxon>
        <taxon>Ancylostoma</taxon>
    </lineage>
</organism>
<comment type="caution">
    <text evidence="1">The sequence shown here is derived from an EMBL/GenBank/DDBJ whole genome shotgun (WGS) entry which is preliminary data.</text>
</comment>
<protein>
    <submittedName>
        <fullName evidence="1">Uncharacterized protein</fullName>
    </submittedName>
</protein>
<accession>A0A368H0K8</accession>
<gene>
    <name evidence="1" type="ORF">ANCCAN_03768</name>
</gene>
<proteinExistence type="predicted"/>
<dbReference type="AlphaFoldDB" id="A0A368H0K8"/>
<dbReference type="EMBL" id="JOJR01000026">
    <property type="protein sequence ID" value="RCN50163.1"/>
    <property type="molecule type" value="Genomic_DNA"/>
</dbReference>
<dbReference type="Proteomes" id="UP000252519">
    <property type="component" value="Unassembled WGS sequence"/>
</dbReference>
<reference evidence="1 2" key="1">
    <citation type="submission" date="2014-10" db="EMBL/GenBank/DDBJ databases">
        <title>Draft genome of the hookworm Ancylostoma caninum.</title>
        <authorList>
            <person name="Mitreva M."/>
        </authorList>
    </citation>
    <scope>NUCLEOTIDE SEQUENCE [LARGE SCALE GENOMIC DNA]</scope>
    <source>
        <strain evidence="1 2">Baltimore</strain>
    </source>
</reference>
<evidence type="ECO:0000313" key="2">
    <source>
        <dbReference type="Proteomes" id="UP000252519"/>
    </source>
</evidence>